<evidence type="ECO:0000313" key="4">
    <source>
        <dbReference type="Proteomes" id="UP001470230"/>
    </source>
</evidence>
<feature type="compositionally biased region" description="Polar residues" evidence="2">
    <location>
        <begin position="514"/>
        <end position="523"/>
    </location>
</feature>
<feature type="compositionally biased region" description="Acidic residues" evidence="2">
    <location>
        <begin position="1"/>
        <end position="12"/>
    </location>
</feature>
<evidence type="ECO:0000256" key="1">
    <source>
        <dbReference type="SAM" id="Coils"/>
    </source>
</evidence>
<protein>
    <recommendedName>
        <fullName evidence="5">DM14 domain-containing protein</fullName>
    </recommendedName>
</protein>
<reference evidence="3 4" key="1">
    <citation type="submission" date="2024-04" db="EMBL/GenBank/DDBJ databases">
        <title>Tritrichomonas musculus Genome.</title>
        <authorList>
            <person name="Alves-Ferreira E."/>
            <person name="Grigg M."/>
            <person name="Lorenzi H."/>
            <person name="Galac M."/>
        </authorList>
    </citation>
    <scope>NUCLEOTIDE SEQUENCE [LARGE SCALE GENOMIC DNA]</scope>
    <source>
        <strain evidence="3 4">EAF2021</strain>
    </source>
</reference>
<feature type="compositionally biased region" description="Basic and acidic residues" evidence="2">
    <location>
        <begin position="156"/>
        <end position="166"/>
    </location>
</feature>
<feature type="compositionally biased region" description="Pro residues" evidence="2">
    <location>
        <begin position="79"/>
        <end position="91"/>
    </location>
</feature>
<keyword evidence="4" id="KW-1185">Reference proteome</keyword>
<organism evidence="3 4">
    <name type="scientific">Tritrichomonas musculus</name>
    <dbReference type="NCBI Taxonomy" id="1915356"/>
    <lineage>
        <taxon>Eukaryota</taxon>
        <taxon>Metamonada</taxon>
        <taxon>Parabasalia</taxon>
        <taxon>Tritrichomonadida</taxon>
        <taxon>Tritrichomonadidae</taxon>
        <taxon>Tritrichomonas</taxon>
    </lineage>
</organism>
<feature type="compositionally biased region" description="Basic and acidic residues" evidence="2">
    <location>
        <begin position="55"/>
        <end position="72"/>
    </location>
</feature>
<keyword evidence="1" id="KW-0175">Coiled coil</keyword>
<evidence type="ECO:0000313" key="3">
    <source>
        <dbReference type="EMBL" id="KAK8852736.1"/>
    </source>
</evidence>
<feature type="region of interest" description="Disordered" evidence="2">
    <location>
        <begin position="514"/>
        <end position="543"/>
    </location>
</feature>
<dbReference type="Proteomes" id="UP001470230">
    <property type="component" value="Unassembled WGS sequence"/>
</dbReference>
<sequence>MNFNDIDVDAEFEALSTGMEYEEEYEEEEDNDKENEEKQNAAILKQLEDEIDEEEKQKEKPNTDAFKADFSKQKVQPEPVLPSPKPTPQPSAKPASQPTAKPTPQPNANPTPQPTAKPAPQPSAKPAPEQPKQKVKPTPQQPAAQSPQNTTQTPPKSEKVAKEKPKPKPKPVIPDFVDEKANSEDYNEIFKTFTDSFYSMLHSKSNQQAYLDQIEKLLPIIANGPSQPIKDDIKLERPKLKAPKYRKYSEFKKNSISTALDQKDVDKVVKEIEEQIETLKKDAKNLLANKSKKFAAFIMHEIKVLKLSIIKIKQEPYYVTDVFKYFVPNINSDIPPNVMRVSINSGSGFPKSDIIVAVLVPHKEQGFFRVATPSVKGPNPNFNFKQDVPIDGLRSPVAFKRFFGSPSSIGIYVNVGKEIPNDAEPQAVSAAKTNCLMRHHTLTCPAITFQDIPGAMINIEFKTRQAISQMEMTPVEIRVKCSPFVIFARKPKAAAAAEKTQSIAVNSAAKQLSQNQKQATANSAAHKVPAANPQQQPPPQKAQMRDKEEIIKSTIVPKIHVLTDAELEMFWSGEVVMFLLSKCDAVKKDANRKKVPVQDGVINMFNKLSQNWEKVQDDIENDVISQEQYKEMIAHAVSREEARLNSIPEDDREIYQGFINIMKDEMTKV</sequence>
<feature type="compositionally biased region" description="Pro residues" evidence="2">
    <location>
        <begin position="101"/>
        <end position="129"/>
    </location>
</feature>
<dbReference type="EMBL" id="JAPFFF010000023">
    <property type="protein sequence ID" value="KAK8852736.1"/>
    <property type="molecule type" value="Genomic_DNA"/>
</dbReference>
<proteinExistence type="predicted"/>
<accession>A0ABR2HUE6</accession>
<comment type="caution">
    <text evidence="3">The sequence shown here is derived from an EMBL/GenBank/DDBJ whole genome shotgun (WGS) entry which is preliminary data.</text>
</comment>
<feature type="coiled-coil region" evidence="1">
    <location>
        <begin position="262"/>
        <end position="289"/>
    </location>
</feature>
<feature type="compositionally biased region" description="Acidic residues" evidence="2">
    <location>
        <begin position="20"/>
        <end position="34"/>
    </location>
</feature>
<feature type="region of interest" description="Disordered" evidence="2">
    <location>
        <begin position="1"/>
        <end position="180"/>
    </location>
</feature>
<evidence type="ECO:0000256" key="2">
    <source>
        <dbReference type="SAM" id="MobiDB-lite"/>
    </source>
</evidence>
<feature type="compositionally biased region" description="Low complexity" evidence="2">
    <location>
        <begin position="136"/>
        <end position="155"/>
    </location>
</feature>
<name>A0ABR2HUE6_9EUKA</name>
<evidence type="ECO:0008006" key="5">
    <source>
        <dbReference type="Google" id="ProtNLM"/>
    </source>
</evidence>
<gene>
    <name evidence="3" type="ORF">M9Y10_017725</name>
</gene>